<evidence type="ECO:0000256" key="2">
    <source>
        <dbReference type="ARBA" id="ARBA00022692"/>
    </source>
</evidence>
<protein>
    <submittedName>
        <fullName evidence="6">Isoprenylcysteine carboxylmethyltransferase family protein</fullName>
    </submittedName>
</protein>
<dbReference type="PANTHER" id="PTHR12714:SF9">
    <property type="entry name" value="PROTEIN-S-ISOPRENYLCYSTEINE O-METHYLTRANSFERASE"/>
    <property type="match status" value="1"/>
</dbReference>
<dbReference type="PANTHER" id="PTHR12714">
    <property type="entry name" value="PROTEIN-S ISOPRENYLCYSTEINE O-METHYLTRANSFERASE"/>
    <property type="match status" value="1"/>
</dbReference>
<dbReference type="InterPro" id="IPR007318">
    <property type="entry name" value="Phopholipid_MeTrfase"/>
</dbReference>
<sequence>MWWAVLIWIVIYGVFLLFVPFYKKSHIKPAGVYAAFVLAFAVEMFGVPFSMYALGWLFGIWLPEGVLWGHTLGQYIGLWGMYLGIVVSLLGIALVLVGWRKIHQEYWRMEAGEGKLVQTGIYRHIRHPQYIGFFLITFGMMLEWVTIPLLILYVLLLVLYYRLAKREEADMVKEFGEDYIEYKKRTKMFIPHLI</sequence>
<dbReference type="Gene3D" id="1.20.120.1630">
    <property type="match status" value="1"/>
</dbReference>
<evidence type="ECO:0000256" key="4">
    <source>
        <dbReference type="ARBA" id="ARBA00023136"/>
    </source>
</evidence>
<reference evidence="6 7" key="1">
    <citation type="journal article" date="2020" name="Biotechnol. Biofuels">
        <title>New insights from the biogas microbiome by comprehensive genome-resolved metagenomics of nearly 1600 species originating from multiple anaerobic digesters.</title>
        <authorList>
            <person name="Campanaro S."/>
            <person name="Treu L."/>
            <person name="Rodriguez-R L.M."/>
            <person name="Kovalovszki A."/>
            <person name="Ziels R.M."/>
            <person name="Maus I."/>
            <person name="Zhu X."/>
            <person name="Kougias P.G."/>
            <person name="Basile A."/>
            <person name="Luo G."/>
            <person name="Schluter A."/>
            <person name="Konstantinidis K.T."/>
            <person name="Angelidaki I."/>
        </authorList>
    </citation>
    <scope>NUCLEOTIDE SEQUENCE [LARGE SCALE GENOMIC DNA]</scope>
    <source>
        <strain evidence="6">AS27yjCOA_157</strain>
    </source>
</reference>
<gene>
    <name evidence="6" type="ORF">GX426_08755</name>
</gene>
<dbReference type="GO" id="GO:0012505">
    <property type="term" value="C:endomembrane system"/>
    <property type="evidence" value="ECO:0007669"/>
    <property type="project" value="UniProtKB-SubCell"/>
</dbReference>
<evidence type="ECO:0000313" key="6">
    <source>
        <dbReference type="EMBL" id="NLJ23183.1"/>
    </source>
</evidence>
<evidence type="ECO:0000256" key="3">
    <source>
        <dbReference type="ARBA" id="ARBA00022989"/>
    </source>
</evidence>
<name>A0A7K4AJM9_METSH</name>
<feature type="transmembrane region" description="Helical" evidence="5">
    <location>
        <begin position="79"/>
        <end position="99"/>
    </location>
</feature>
<proteinExistence type="predicted"/>
<keyword evidence="6" id="KW-0489">Methyltransferase</keyword>
<feature type="transmembrane region" description="Helical" evidence="5">
    <location>
        <begin position="133"/>
        <end position="161"/>
    </location>
</feature>
<comment type="subcellular location">
    <subcellularLocation>
        <location evidence="1">Endomembrane system</location>
        <topology evidence="1">Multi-pass membrane protein</topology>
    </subcellularLocation>
</comment>
<comment type="caution">
    <text evidence="6">The sequence shown here is derived from an EMBL/GenBank/DDBJ whole genome shotgun (WGS) entry which is preliminary data.</text>
</comment>
<evidence type="ECO:0000256" key="1">
    <source>
        <dbReference type="ARBA" id="ARBA00004127"/>
    </source>
</evidence>
<dbReference type="EMBL" id="JAAYUN010000151">
    <property type="protein sequence ID" value="NLJ23183.1"/>
    <property type="molecule type" value="Genomic_DNA"/>
</dbReference>
<accession>A0A7K4AJM9</accession>
<dbReference type="Proteomes" id="UP000544742">
    <property type="component" value="Unassembled WGS sequence"/>
</dbReference>
<dbReference type="Pfam" id="PF04191">
    <property type="entry name" value="PEMT"/>
    <property type="match status" value="1"/>
</dbReference>
<evidence type="ECO:0000313" key="7">
    <source>
        <dbReference type="Proteomes" id="UP000544742"/>
    </source>
</evidence>
<feature type="transmembrane region" description="Helical" evidence="5">
    <location>
        <begin position="6"/>
        <end position="22"/>
    </location>
</feature>
<keyword evidence="6" id="KW-0808">Transferase</keyword>
<organism evidence="6 7">
    <name type="scientific">Methanothrix soehngenii</name>
    <name type="common">Methanosaeta concilii</name>
    <dbReference type="NCBI Taxonomy" id="2223"/>
    <lineage>
        <taxon>Archaea</taxon>
        <taxon>Methanobacteriati</taxon>
        <taxon>Methanobacteriota</taxon>
        <taxon>Stenosarchaea group</taxon>
        <taxon>Methanomicrobia</taxon>
        <taxon>Methanotrichales</taxon>
        <taxon>Methanotrichaceae</taxon>
        <taxon>Methanothrix</taxon>
    </lineage>
</organism>
<keyword evidence="3 5" id="KW-1133">Transmembrane helix</keyword>
<evidence type="ECO:0000256" key="5">
    <source>
        <dbReference type="SAM" id="Phobius"/>
    </source>
</evidence>
<dbReference type="GO" id="GO:0032259">
    <property type="term" value="P:methylation"/>
    <property type="evidence" value="ECO:0007669"/>
    <property type="project" value="UniProtKB-KW"/>
</dbReference>
<keyword evidence="2 5" id="KW-0812">Transmembrane</keyword>
<feature type="transmembrane region" description="Helical" evidence="5">
    <location>
        <begin position="34"/>
        <end position="59"/>
    </location>
</feature>
<keyword evidence="4 5" id="KW-0472">Membrane</keyword>
<dbReference type="AlphaFoldDB" id="A0A7K4AJM9"/>
<dbReference type="GO" id="GO:0008168">
    <property type="term" value="F:methyltransferase activity"/>
    <property type="evidence" value="ECO:0007669"/>
    <property type="project" value="UniProtKB-KW"/>
</dbReference>